<dbReference type="Pfam" id="PF10652">
    <property type="entry name" value="DUF2480"/>
    <property type="match status" value="1"/>
</dbReference>
<gene>
    <name evidence="1" type="ORF">NATSA_13595</name>
</gene>
<accession>A0A8J7RL59</accession>
<dbReference type="InterPro" id="IPR018914">
    <property type="entry name" value="DUF2480"/>
</dbReference>
<keyword evidence="2" id="KW-1185">Reference proteome</keyword>
<dbReference type="RefSeq" id="WP_210513163.1">
    <property type="nucleotide sequence ID" value="NZ_JAFIDN010000013.1"/>
</dbReference>
<evidence type="ECO:0000313" key="2">
    <source>
        <dbReference type="Proteomes" id="UP000673975"/>
    </source>
</evidence>
<sequence>MSREAEVIENKVAKSGLITLDLQEWYDESEVVPFDLKDYLHMELVLKEKEFRGALAQHDWQQYEGKTLAVYCSSDAIIASWAYMLVAAYASKHAGNIIYGTPESAAFERFRKKMESVNWSEYEGKRVLLKGCSDVAIPPSAYLYATQKLLPYVDRLMYGEACSFVPVYRASRGGP</sequence>
<proteinExistence type="predicted"/>
<dbReference type="Proteomes" id="UP000673975">
    <property type="component" value="Unassembled WGS sequence"/>
</dbReference>
<dbReference type="AlphaFoldDB" id="A0A8J7RL59"/>
<organism evidence="1 2">
    <name type="scientific">Natronogracilivirga saccharolytica</name>
    <dbReference type="NCBI Taxonomy" id="2812953"/>
    <lineage>
        <taxon>Bacteria</taxon>
        <taxon>Pseudomonadati</taxon>
        <taxon>Balneolota</taxon>
        <taxon>Balneolia</taxon>
        <taxon>Balneolales</taxon>
        <taxon>Cyclonatronaceae</taxon>
        <taxon>Natronogracilivirga</taxon>
    </lineage>
</organism>
<evidence type="ECO:0000313" key="1">
    <source>
        <dbReference type="EMBL" id="MBP3193705.1"/>
    </source>
</evidence>
<name>A0A8J7RL59_9BACT</name>
<protein>
    <submittedName>
        <fullName evidence="1">DUF2480 family protein</fullName>
    </submittedName>
</protein>
<dbReference type="EMBL" id="JAFIDN010000013">
    <property type="protein sequence ID" value="MBP3193705.1"/>
    <property type="molecule type" value="Genomic_DNA"/>
</dbReference>
<comment type="caution">
    <text evidence="1">The sequence shown here is derived from an EMBL/GenBank/DDBJ whole genome shotgun (WGS) entry which is preliminary data.</text>
</comment>
<reference evidence="1" key="1">
    <citation type="submission" date="2021-02" db="EMBL/GenBank/DDBJ databases">
        <title>Natronogracilivirga saccharolytica gen. nov. sp. nov. a new anaerobic, haloalkiliphilic carbohydrate-fermenting bacterium from soda lake and proposing of Cyclonatronumiaceae fam. nov. in the phylum Balneolaeota.</title>
        <authorList>
            <person name="Zhilina T.N."/>
            <person name="Sorokin D.Y."/>
            <person name="Zavarzina D.G."/>
            <person name="Toshchakov S.V."/>
            <person name="Kublanov I.V."/>
        </authorList>
    </citation>
    <scope>NUCLEOTIDE SEQUENCE</scope>
    <source>
        <strain evidence="1">Z-1702</strain>
    </source>
</reference>